<dbReference type="AlphaFoldDB" id="A0A8J7PJY4"/>
<evidence type="ECO:0000313" key="2">
    <source>
        <dbReference type="Proteomes" id="UP000664277"/>
    </source>
</evidence>
<dbReference type="Proteomes" id="UP000664277">
    <property type="component" value="Unassembled WGS sequence"/>
</dbReference>
<reference evidence="1" key="1">
    <citation type="submission" date="2021-02" db="EMBL/GenBank/DDBJ databases">
        <title>Genome-Resolved Metagenomics of a Microbial Community Performing Photosynthetic Biological Nutrient Removal.</title>
        <authorList>
            <person name="Mcdaniel E.A."/>
        </authorList>
    </citation>
    <scope>NUCLEOTIDE SEQUENCE</scope>
    <source>
        <strain evidence="1">UWPOB_OBS1</strain>
    </source>
</reference>
<accession>A0A8J7PJY4</accession>
<organism evidence="1 2">
    <name type="scientific">Candidatus Obscuribacter phosphatis</name>
    <dbReference type="NCBI Taxonomy" id="1906157"/>
    <lineage>
        <taxon>Bacteria</taxon>
        <taxon>Bacillati</taxon>
        <taxon>Candidatus Melainabacteria</taxon>
        <taxon>Candidatus Obscuribacterales</taxon>
        <taxon>Candidatus Obscuribacteraceae</taxon>
        <taxon>Candidatus Obscuribacter</taxon>
    </lineage>
</organism>
<evidence type="ECO:0000313" key="1">
    <source>
        <dbReference type="EMBL" id="MBN8659267.1"/>
    </source>
</evidence>
<sequence length="255" mass="28126">MKETATSPALKALLTGFIDYAGLFPPAKLELDKALSNFEQYRQGQYAWMLRWFVLGAAELEHTPAKFDGCLSVIAADDKARAATIESTAILSASRPVYCEVTDLGKLETVKAAGNYAKIRTGGLKPEAIPEPRMVADFIKACAKLRLPFKATAGLHHPIRSIQPLTYEADAQKATMHGFINVLMAACLAWRGEENIEPIIAETEANSFRFEDRAHWRNLSLSQDEIAAARKDFIHSVGSCSFEEPVQDLKALGWL</sequence>
<protein>
    <submittedName>
        <fullName evidence="1">Uncharacterized protein</fullName>
    </submittedName>
</protein>
<comment type="caution">
    <text evidence="1">The sequence shown here is derived from an EMBL/GenBank/DDBJ whole genome shotgun (WGS) entry which is preliminary data.</text>
</comment>
<gene>
    <name evidence="1" type="ORF">J0M35_02815</name>
</gene>
<dbReference type="EMBL" id="JAFLCK010000002">
    <property type="protein sequence ID" value="MBN8659267.1"/>
    <property type="molecule type" value="Genomic_DNA"/>
</dbReference>
<proteinExistence type="predicted"/>
<name>A0A8J7PJY4_9BACT</name>